<evidence type="ECO:0000313" key="2">
    <source>
        <dbReference type="EMBL" id="CAK9872736.1"/>
    </source>
</evidence>
<dbReference type="InterPro" id="IPR040025">
    <property type="entry name" value="Znf622/Rei1/Reh1"/>
</dbReference>
<evidence type="ECO:0000259" key="1">
    <source>
        <dbReference type="Pfam" id="PF12756"/>
    </source>
</evidence>
<dbReference type="Pfam" id="PF12756">
    <property type="entry name" value="zf-C2H2_2"/>
    <property type="match status" value="1"/>
</dbReference>
<reference evidence="2" key="1">
    <citation type="submission" date="2024-03" db="EMBL/GenBank/DDBJ databases">
        <authorList>
            <consortium name="ELIXIR-Norway"/>
            <consortium name="Elixir Norway"/>
        </authorList>
    </citation>
    <scope>NUCLEOTIDE SEQUENCE</scope>
</reference>
<name>A0ABP1BC38_9BRYO</name>
<keyword evidence="3" id="KW-1185">Reference proteome</keyword>
<proteinExistence type="predicted"/>
<dbReference type="PANTHER" id="PTHR13182">
    <property type="entry name" value="ZINC FINGER PROTEIN 622"/>
    <property type="match status" value="1"/>
</dbReference>
<dbReference type="Proteomes" id="UP001497522">
    <property type="component" value="Chromosome 3"/>
</dbReference>
<evidence type="ECO:0000313" key="3">
    <source>
        <dbReference type="Proteomes" id="UP001497522"/>
    </source>
</evidence>
<dbReference type="PANTHER" id="PTHR13182:SF8">
    <property type="entry name" value="CYTOPLASMIC 60S SUBUNIT BIOGENESIS FACTOR ZNF622"/>
    <property type="match status" value="1"/>
</dbReference>
<dbReference type="EMBL" id="OZ023704">
    <property type="protein sequence ID" value="CAK9872736.1"/>
    <property type="molecule type" value="Genomic_DNA"/>
</dbReference>
<feature type="domain" description="ZN622/Rei1/Reh1 zinc finger C2H2-type" evidence="1">
    <location>
        <begin position="30"/>
        <end position="133"/>
    </location>
</feature>
<gene>
    <name evidence="2" type="ORF">CSSPJE1EN2_LOCUS15306</name>
</gene>
<dbReference type="InterPro" id="IPR041661">
    <property type="entry name" value="ZN622/Rei1/Reh1_Znf-C2H2"/>
</dbReference>
<accession>A0ABP1BC38</accession>
<organism evidence="2 3">
    <name type="scientific">Sphagnum jensenii</name>
    <dbReference type="NCBI Taxonomy" id="128206"/>
    <lineage>
        <taxon>Eukaryota</taxon>
        <taxon>Viridiplantae</taxon>
        <taxon>Streptophyta</taxon>
        <taxon>Embryophyta</taxon>
        <taxon>Bryophyta</taxon>
        <taxon>Sphagnophytina</taxon>
        <taxon>Sphagnopsida</taxon>
        <taxon>Sphagnales</taxon>
        <taxon>Sphagnaceae</taxon>
        <taxon>Sphagnum</taxon>
    </lineage>
</organism>
<protein>
    <recommendedName>
        <fullName evidence="1">ZN622/Rei1/Reh1 zinc finger C2H2-type domain-containing protein</fullName>
    </recommendedName>
</protein>
<sequence>MEGLFNLEGGIGSRIEETRCELQEWDPSCCFFFDAKSADGSMEGWVKHMHKVQGFFIPDSEYLIDPCGMLSYLGLKVAQGFMCHYCDDCSKQFESVNAVHKYMEGKSHCKLHYGDDGAVEEEIAEFYDFSSSYLTSDGSQIIAMQDGMESHSLAPGGLELIVKGDGGSKTVGSREFAR</sequence>